<name>A0A918EFE4_9PSEU</name>
<comment type="caution">
    <text evidence="2">The sequence shown here is derived from an EMBL/GenBank/DDBJ whole genome shotgun (WGS) entry which is preliminary data.</text>
</comment>
<evidence type="ECO:0000313" key="3">
    <source>
        <dbReference type="Proteomes" id="UP000639606"/>
    </source>
</evidence>
<feature type="domain" description="DUF397" evidence="1">
    <location>
        <begin position="8"/>
        <end position="60"/>
    </location>
</feature>
<dbReference type="AlphaFoldDB" id="A0A918EFE4"/>
<evidence type="ECO:0000313" key="2">
    <source>
        <dbReference type="EMBL" id="GGP63650.1"/>
    </source>
</evidence>
<proteinExistence type="predicted"/>
<reference evidence="2" key="1">
    <citation type="journal article" date="2014" name="Int. J. Syst. Evol. Microbiol.">
        <title>Complete genome sequence of Corynebacterium casei LMG S-19264T (=DSM 44701T), isolated from a smear-ripened cheese.</title>
        <authorList>
            <consortium name="US DOE Joint Genome Institute (JGI-PGF)"/>
            <person name="Walter F."/>
            <person name="Albersmeier A."/>
            <person name="Kalinowski J."/>
            <person name="Ruckert C."/>
        </authorList>
    </citation>
    <scope>NUCLEOTIDE SEQUENCE</scope>
    <source>
        <strain evidence="2">JCM 3313</strain>
    </source>
</reference>
<evidence type="ECO:0000259" key="1">
    <source>
        <dbReference type="Pfam" id="PF04149"/>
    </source>
</evidence>
<reference evidence="2" key="2">
    <citation type="submission" date="2020-09" db="EMBL/GenBank/DDBJ databases">
        <authorList>
            <person name="Sun Q."/>
            <person name="Ohkuma M."/>
        </authorList>
    </citation>
    <scope>NUCLEOTIDE SEQUENCE</scope>
    <source>
        <strain evidence="2">JCM 3313</strain>
    </source>
</reference>
<accession>A0A918EFE4</accession>
<keyword evidence="3" id="KW-1185">Reference proteome</keyword>
<dbReference type="Pfam" id="PF04149">
    <property type="entry name" value="DUF397"/>
    <property type="match status" value="1"/>
</dbReference>
<dbReference type="InterPro" id="IPR007278">
    <property type="entry name" value="DUF397"/>
</dbReference>
<dbReference type="RefSeq" id="WP_229795924.1">
    <property type="nucleotide sequence ID" value="NZ_BMRG01000007.1"/>
</dbReference>
<organism evidence="2 3">
    <name type="scientific">Saccharothrix coeruleofusca</name>
    <dbReference type="NCBI Taxonomy" id="33919"/>
    <lineage>
        <taxon>Bacteria</taxon>
        <taxon>Bacillati</taxon>
        <taxon>Actinomycetota</taxon>
        <taxon>Actinomycetes</taxon>
        <taxon>Pseudonocardiales</taxon>
        <taxon>Pseudonocardiaceae</taxon>
        <taxon>Saccharothrix</taxon>
    </lineage>
</organism>
<dbReference type="Proteomes" id="UP000639606">
    <property type="component" value="Unassembled WGS sequence"/>
</dbReference>
<gene>
    <name evidence="2" type="ORF">GCM10010185_40450</name>
</gene>
<dbReference type="EMBL" id="BMRG01000007">
    <property type="protein sequence ID" value="GGP63650.1"/>
    <property type="molecule type" value="Genomic_DNA"/>
</dbReference>
<sequence length="60" mass="6313">MTVELSTLRWRKSARSGTASNCVELARVGAAVAVRDSKNPAGPVLVFPSARLAAFLTGVR</sequence>
<protein>
    <recommendedName>
        <fullName evidence="1">DUF397 domain-containing protein</fullName>
    </recommendedName>
</protein>